<evidence type="ECO:0000313" key="2">
    <source>
        <dbReference type="Proteomes" id="UP000177300"/>
    </source>
</evidence>
<dbReference type="Proteomes" id="UP000177300">
    <property type="component" value="Unassembled WGS sequence"/>
</dbReference>
<dbReference type="EMBL" id="MFBY01000020">
    <property type="protein sequence ID" value="OGE13816.1"/>
    <property type="molecule type" value="Genomic_DNA"/>
</dbReference>
<dbReference type="AlphaFoldDB" id="A0A1F5IBR1"/>
<accession>A0A1F5IBR1</accession>
<proteinExistence type="predicted"/>
<organism evidence="1 2">
    <name type="scientific">Candidatus Curtissbacteria bacterium RIFCSPLOWO2_12_FULL_38_9</name>
    <dbReference type="NCBI Taxonomy" id="1797735"/>
    <lineage>
        <taxon>Bacteria</taxon>
        <taxon>Candidatus Curtissiibacteriota</taxon>
    </lineage>
</organism>
<comment type="caution">
    <text evidence="1">The sequence shown here is derived from an EMBL/GenBank/DDBJ whole genome shotgun (WGS) entry which is preliminary data.</text>
</comment>
<sequence>MKQRRISELDSVLHLQEILHCTQNDNCETREQTNFLSLRSRASPLRLGIEASEASRGSGNLFQSKIASSLTPRNDLRRDFQQAHLFVKGKS</sequence>
<gene>
    <name evidence="1" type="ORF">A3G14_00005</name>
</gene>
<evidence type="ECO:0000313" key="1">
    <source>
        <dbReference type="EMBL" id="OGE13816.1"/>
    </source>
</evidence>
<reference evidence="1 2" key="1">
    <citation type="journal article" date="2016" name="Nat. Commun.">
        <title>Thousands of microbial genomes shed light on interconnected biogeochemical processes in an aquifer system.</title>
        <authorList>
            <person name="Anantharaman K."/>
            <person name="Brown C.T."/>
            <person name="Hug L.A."/>
            <person name="Sharon I."/>
            <person name="Castelle C.J."/>
            <person name="Probst A.J."/>
            <person name="Thomas B.C."/>
            <person name="Singh A."/>
            <person name="Wilkins M.J."/>
            <person name="Karaoz U."/>
            <person name="Brodie E.L."/>
            <person name="Williams K.H."/>
            <person name="Hubbard S.S."/>
            <person name="Banfield J.F."/>
        </authorList>
    </citation>
    <scope>NUCLEOTIDE SEQUENCE [LARGE SCALE GENOMIC DNA]</scope>
</reference>
<name>A0A1F5IBR1_9BACT</name>
<protein>
    <submittedName>
        <fullName evidence="1">Uncharacterized protein</fullName>
    </submittedName>
</protein>